<keyword evidence="8" id="KW-1185">Reference proteome</keyword>
<dbReference type="STRING" id="135651.G0PBX2"/>
<dbReference type="GO" id="GO:0007274">
    <property type="term" value="P:neuromuscular synaptic transmission"/>
    <property type="evidence" value="ECO:0007669"/>
    <property type="project" value="TreeGrafter"/>
</dbReference>
<accession>G0PBX2</accession>
<comment type="subcellular location">
    <subcellularLocation>
        <location evidence="1">Cytoplasm</location>
        <location evidence="1">Cytoskeleton</location>
    </subcellularLocation>
</comment>
<feature type="compositionally biased region" description="Low complexity" evidence="6">
    <location>
        <begin position="1048"/>
        <end position="1072"/>
    </location>
</feature>
<dbReference type="AlphaFoldDB" id="G0PBX2"/>
<dbReference type="FunCoup" id="G0PBX2">
    <property type="interactions" value="281"/>
</dbReference>
<evidence type="ECO:0000256" key="4">
    <source>
        <dbReference type="ARBA" id="ARBA00023212"/>
    </source>
</evidence>
<dbReference type="OrthoDB" id="5801533at2759"/>
<dbReference type="EMBL" id="GL380222">
    <property type="protein sequence ID" value="EGT50714.1"/>
    <property type="molecule type" value="Genomic_DNA"/>
</dbReference>
<dbReference type="PANTHER" id="PTHR18861:SF4">
    <property type="entry name" value="SPINDLE-DEFECTIVE PROTEIN 5"/>
    <property type="match status" value="1"/>
</dbReference>
<gene>
    <name evidence="7" type="primary">Cbn-spd-5</name>
    <name evidence="7" type="ORF">CAEBREN_18152</name>
</gene>
<evidence type="ECO:0000256" key="1">
    <source>
        <dbReference type="ARBA" id="ARBA00004245"/>
    </source>
</evidence>
<keyword evidence="3 5" id="KW-0175">Coiled coil</keyword>
<evidence type="ECO:0000313" key="8">
    <source>
        <dbReference type="Proteomes" id="UP000008068"/>
    </source>
</evidence>
<feature type="region of interest" description="Disordered" evidence="6">
    <location>
        <begin position="465"/>
        <end position="490"/>
    </location>
</feature>
<feature type="region of interest" description="Disordered" evidence="6">
    <location>
        <begin position="1040"/>
        <end position="1076"/>
    </location>
</feature>
<keyword evidence="2" id="KW-0963">Cytoplasm</keyword>
<feature type="coiled-coil region" evidence="5">
    <location>
        <begin position="748"/>
        <end position="803"/>
    </location>
</feature>
<keyword evidence="4" id="KW-0206">Cytoskeleton</keyword>
<evidence type="ECO:0000256" key="6">
    <source>
        <dbReference type="SAM" id="MobiDB-lite"/>
    </source>
</evidence>
<feature type="compositionally biased region" description="Polar residues" evidence="6">
    <location>
        <begin position="465"/>
        <end position="475"/>
    </location>
</feature>
<feature type="region of interest" description="Disordered" evidence="6">
    <location>
        <begin position="1"/>
        <end position="54"/>
    </location>
</feature>
<dbReference type="SUPFAM" id="SSF111384">
    <property type="entry name" value="OmpH-like"/>
    <property type="match status" value="1"/>
</dbReference>
<dbReference type="GO" id="GO:0048788">
    <property type="term" value="C:cytoskeleton of presynaptic active zone"/>
    <property type="evidence" value="ECO:0007669"/>
    <property type="project" value="TreeGrafter"/>
</dbReference>
<reference evidence="8" key="1">
    <citation type="submission" date="2011-07" db="EMBL/GenBank/DDBJ databases">
        <authorList>
            <consortium name="Caenorhabditis brenneri Sequencing and Analysis Consortium"/>
            <person name="Wilson R.K."/>
        </authorList>
    </citation>
    <scope>NUCLEOTIDE SEQUENCE [LARGE SCALE GENOMIC DNA]</scope>
    <source>
        <strain evidence="8">PB2801</strain>
    </source>
</reference>
<name>G0PBX2_CAEBE</name>
<feature type="coiled-coil region" evidence="5">
    <location>
        <begin position="869"/>
        <end position="962"/>
    </location>
</feature>
<feature type="coiled-coil region" evidence="5">
    <location>
        <begin position="209"/>
        <end position="250"/>
    </location>
</feature>
<dbReference type="GO" id="GO:0048167">
    <property type="term" value="P:regulation of synaptic plasticity"/>
    <property type="evidence" value="ECO:0007669"/>
    <property type="project" value="TreeGrafter"/>
</dbReference>
<proteinExistence type="predicted"/>
<evidence type="ECO:0000256" key="2">
    <source>
        <dbReference type="ARBA" id="ARBA00022490"/>
    </source>
</evidence>
<organism evidence="8">
    <name type="scientific">Caenorhabditis brenneri</name>
    <name type="common">Nematode worm</name>
    <dbReference type="NCBI Taxonomy" id="135651"/>
    <lineage>
        <taxon>Eukaryota</taxon>
        <taxon>Metazoa</taxon>
        <taxon>Ecdysozoa</taxon>
        <taxon>Nematoda</taxon>
        <taxon>Chromadorea</taxon>
        <taxon>Rhabditida</taxon>
        <taxon>Rhabditina</taxon>
        <taxon>Rhabditomorpha</taxon>
        <taxon>Rhabditoidea</taxon>
        <taxon>Rhabditidae</taxon>
        <taxon>Peloderinae</taxon>
        <taxon>Caenorhabditis</taxon>
    </lineage>
</organism>
<dbReference type="GO" id="GO:0098882">
    <property type="term" value="F:structural constituent of presynaptic active zone"/>
    <property type="evidence" value="ECO:0007669"/>
    <property type="project" value="TreeGrafter"/>
</dbReference>
<dbReference type="InterPro" id="IPR024930">
    <property type="entry name" value="Skp_dom_sf"/>
</dbReference>
<feature type="coiled-coil region" evidence="5">
    <location>
        <begin position="68"/>
        <end position="169"/>
    </location>
</feature>
<dbReference type="OMA" id="ENENKHC"/>
<feature type="coiled-coil region" evidence="5">
    <location>
        <begin position="287"/>
        <end position="370"/>
    </location>
</feature>
<dbReference type="PANTHER" id="PTHR18861">
    <property type="entry name" value="ELKS/RAB6-INTERACTING/CAST PROTEIN"/>
    <property type="match status" value="1"/>
</dbReference>
<evidence type="ECO:0000256" key="5">
    <source>
        <dbReference type="SAM" id="Coils"/>
    </source>
</evidence>
<evidence type="ECO:0000313" key="7">
    <source>
        <dbReference type="EMBL" id="EGT50714.1"/>
    </source>
</evidence>
<sequence>MEDNSVLNEDSSIDEAAAPPRKSMSQPSLAVIGEPSTPPSNSTPPKQSLSRSTSNVRSIPIIQTWHQNEELKGQIYSLRCEVQMHERKYLEAKEACHKSVSDVLDEYVMLKIEQEKYESMTSQVGSLEKELEETRAKLDNSEYNFAKQAEEFEREKLLMEQRIRELEATTPVNDPNNTTYGSLRGTLDDIIKKNDPDFTLTSGYEEKKIRELEEKLLREQDKVAELENHIKDLQDEIEDQSARLVQSENLRIQLETASGQGVPPVPNSTFIIGNARESQTEQNLKYIDELETKLTEAQNESEKARLALVEYMNRCSKLENENHKLKKNSEFDSSSILIGGKTSEELKAQIDKVNGQLNTLRAENRELRIRCDQLTGGDGNLSTSLGQTRLMAGISSTDLASASGAQENETGNTSIRMIPRESEFDVLEESKLPLMDTSAAVRNKTEFNTAYDEFESLKSQLQSNAHDTLESSFNGSMLPPDKDATQSFLSQKGGYKNSPLFVQKPKQLQQLLDIHQEESADQIQNNSFSTKNASPRSYNNPILQDMQHILDSSAILLEGQHDAAANVEKMQEKMTKIREALSRLFERLKSSAALFEDILEKMGSSSPLAERIKQMKLAFETSINDHADVSVILEAAEKDLNNMSLNFSILEKSILTQSFVADVSRRFTIAPDAEDVASSSLLNASYSPVFKFPGKSVAEIEKLQQEVSELKSELEKARTRDLRSPLQNTSQGRLSDVQIKANQNFEELEVCQATLKRVETEKAALAQEHERLQATHHQILNQLEEIRAELDNALSRVEQEADARCYAEEALHEAKKTVNSLQQKFESHAHDVKSDLETRVAEACIKIEEEHRIVIESLKQELATSLAEETAIREQMDEFRGEMERLRRRTREAEDKVEQGANEKQTLVEQIIALEDQLDKASLFELQATDCASKMAAKKKELETAQRQEEIEKEAVEGLERIQKEVIELTKKTLKAHIIKGNASSIRVVCNEMCHRITREREQQHEASETMKVVNANIEEMVKENAELKKELKQLAKTNNENAPPTYSEQQQQPPESSQNLTPGSSSKQKSSNFVSPTRALLHESTMAVDGIVQRLKKTHSMSGMSAELKNAIASIIMEARAVRDFLHQKLILFKGIDMTKWKNESVDQLVEKLGQYHQDNLMLEEQIKKYKLELKQTKAVIPSLGLDVEERMKREIGGIAKDMGAVKALLKKK</sequence>
<feature type="compositionally biased region" description="Polar residues" evidence="6">
    <location>
        <begin position="1"/>
        <end position="10"/>
    </location>
</feature>
<dbReference type="Proteomes" id="UP000008068">
    <property type="component" value="Unassembled WGS sequence"/>
</dbReference>
<evidence type="ECO:0000256" key="3">
    <source>
        <dbReference type="ARBA" id="ARBA00023054"/>
    </source>
</evidence>
<dbReference type="HOGENOM" id="CLU_269384_0_0_1"/>
<protein>
    <submittedName>
        <fullName evidence="7">CBN-SPD-5 protein</fullName>
    </submittedName>
</protein>
<dbReference type="eggNOG" id="ENOG502RVPP">
    <property type="taxonomic scope" value="Eukaryota"/>
</dbReference>
<dbReference type="InParanoid" id="G0PBX2"/>